<gene>
    <name evidence="10" type="primary">LOC100542834</name>
</gene>
<evidence type="ECO:0000256" key="4">
    <source>
        <dbReference type="ARBA" id="ARBA00022481"/>
    </source>
</evidence>
<dbReference type="Bgee" id="ENSMGAG00000015625">
    <property type="expression patterns" value="Expressed in spleen and 5 other cell types or tissues"/>
</dbReference>
<dbReference type="SMART" id="SM00174">
    <property type="entry name" value="RHO"/>
    <property type="match status" value="1"/>
</dbReference>
<dbReference type="InterPro" id="IPR005225">
    <property type="entry name" value="Small_GTP-bd"/>
</dbReference>
<evidence type="ECO:0008006" key="12">
    <source>
        <dbReference type="Google" id="ProtNLM"/>
    </source>
</evidence>
<keyword evidence="4" id="KW-0488">Methylation</keyword>
<dbReference type="FunFam" id="3.40.50.300:FF:000983">
    <property type="entry name" value="Rho family GTPase"/>
    <property type="match status" value="1"/>
</dbReference>
<evidence type="ECO:0000313" key="11">
    <source>
        <dbReference type="Proteomes" id="UP000001645"/>
    </source>
</evidence>
<protein>
    <recommendedName>
        <fullName evidence="12">Rho-related GTP-binding protein RhoB</fullName>
    </recommendedName>
</protein>
<accession>G1NRE5</accession>
<keyword evidence="3" id="KW-1003">Cell membrane</keyword>
<evidence type="ECO:0000256" key="5">
    <source>
        <dbReference type="ARBA" id="ARBA00022741"/>
    </source>
</evidence>
<dbReference type="PROSITE" id="PS51419">
    <property type="entry name" value="RAB"/>
    <property type="match status" value="1"/>
</dbReference>
<dbReference type="InterPro" id="IPR027417">
    <property type="entry name" value="P-loop_NTPase"/>
</dbReference>
<evidence type="ECO:0000256" key="1">
    <source>
        <dbReference type="ARBA" id="ARBA00004342"/>
    </source>
</evidence>
<dbReference type="GO" id="GO:0005525">
    <property type="term" value="F:GTP binding"/>
    <property type="evidence" value="ECO:0007669"/>
    <property type="project" value="UniProtKB-KW"/>
</dbReference>
<keyword evidence="6" id="KW-0342">GTP-binding</keyword>
<dbReference type="GO" id="GO:0003924">
    <property type="term" value="F:GTPase activity"/>
    <property type="evidence" value="ECO:0007669"/>
    <property type="project" value="InterPro"/>
</dbReference>
<dbReference type="SMART" id="SM00173">
    <property type="entry name" value="RAS"/>
    <property type="match status" value="1"/>
</dbReference>
<keyword evidence="8" id="KW-0449">Lipoprotein</keyword>
<dbReference type="GO" id="GO:0007264">
    <property type="term" value="P:small GTPase-mediated signal transduction"/>
    <property type="evidence" value="ECO:0007669"/>
    <property type="project" value="InterPro"/>
</dbReference>
<dbReference type="SMART" id="SM00175">
    <property type="entry name" value="RAB"/>
    <property type="match status" value="1"/>
</dbReference>
<evidence type="ECO:0000256" key="6">
    <source>
        <dbReference type="ARBA" id="ARBA00023134"/>
    </source>
</evidence>
<dbReference type="SUPFAM" id="SSF52540">
    <property type="entry name" value="P-loop containing nucleoside triphosphate hydrolases"/>
    <property type="match status" value="1"/>
</dbReference>
<reference evidence="10" key="2">
    <citation type="submission" date="2025-08" db="UniProtKB">
        <authorList>
            <consortium name="Ensembl"/>
        </authorList>
    </citation>
    <scope>IDENTIFICATION</scope>
</reference>
<dbReference type="InParanoid" id="G1NRE5"/>
<dbReference type="GeneTree" id="ENSGT00940000164003"/>
<keyword evidence="7" id="KW-0472">Membrane</keyword>
<dbReference type="PROSITE" id="PS51421">
    <property type="entry name" value="RAS"/>
    <property type="match status" value="1"/>
</dbReference>
<organism evidence="10 11">
    <name type="scientific">Meleagris gallopavo</name>
    <name type="common">Wild turkey</name>
    <dbReference type="NCBI Taxonomy" id="9103"/>
    <lineage>
        <taxon>Eukaryota</taxon>
        <taxon>Metazoa</taxon>
        <taxon>Chordata</taxon>
        <taxon>Craniata</taxon>
        <taxon>Vertebrata</taxon>
        <taxon>Euteleostomi</taxon>
        <taxon>Archelosauria</taxon>
        <taxon>Archosauria</taxon>
        <taxon>Dinosauria</taxon>
        <taxon>Saurischia</taxon>
        <taxon>Theropoda</taxon>
        <taxon>Coelurosauria</taxon>
        <taxon>Aves</taxon>
        <taxon>Neognathae</taxon>
        <taxon>Galloanserae</taxon>
        <taxon>Galliformes</taxon>
        <taxon>Phasianidae</taxon>
        <taxon>Meleagridinae</taxon>
        <taxon>Meleagris</taxon>
    </lineage>
</organism>
<evidence type="ECO:0000256" key="7">
    <source>
        <dbReference type="ARBA" id="ARBA00023136"/>
    </source>
</evidence>
<evidence type="ECO:0000256" key="8">
    <source>
        <dbReference type="ARBA" id="ARBA00023288"/>
    </source>
</evidence>
<proteinExistence type="inferred from homology"/>
<reference evidence="10" key="3">
    <citation type="submission" date="2025-09" db="UniProtKB">
        <authorList>
            <consortium name="Ensembl"/>
        </authorList>
    </citation>
    <scope>IDENTIFICATION</scope>
</reference>
<dbReference type="InterPro" id="IPR003578">
    <property type="entry name" value="Small_GTPase_Rho"/>
</dbReference>
<keyword evidence="5" id="KW-0547">Nucleotide-binding</keyword>
<dbReference type="PROSITE" id="PS51420">
    <property type="entry name" value="RHO"/>
    <property type="match status" value="1"/>
</dbReference>
<comment type="similarity">
    <text evidence="2">Belongs to the small GTPase superfamily. Rho family.</text>
</comment>
<dbReference type="PANTHER" id="PTHR24072">
    <property type="entry name" value="RHO FAMILY GTPASE"/>
    <property type="match status" value="1"/>
</dbReference>
<comment type="subcellular location">
    <subcellularLocation>
        <location evidence="1">Cell membrane</location>
        <topology evidence="1">Lipid-anchor</topology>
        <orientation evidence="1">Cytoplasmic side</orientation>
    </subcellularLocation>
</comment>
<dbReference type="NCBIfam" id="TIGR00231">
    <property type="entry name" value="small_GTP"/>
    <property type="match status" value="1"/>
</dbReference>
<dbReference type="Pfam" id="PF00071">
    <property type="entry name" value="Ras"/>
    <property type="match status" value="1"/>
</dbReference>
<evidence type="ECO:0000256" key="2">
    <source>
        <dbReference type="ARBA" id="ARBA00010142"/>
    </source>
</evidence>
<evidence type="ECO:0000313" key="10">
    <source>
        <dbReference type="Ensembl" id="ENSMGAP00000016570.3"/>
    </source>
</evidence>
<dbReference type="GO" id="GO:0005886">
    <property type="term" value="C:plasma membrane"/>
    <property type="evidence" value="ECO:0007669"/>
    <property type="project" value="UniProtKB-SubCell"/>
</dbReference>
<dbReference type="InterPro" id="IPR001806">
    <property type="entry name" value="Small_GTPase"/>
</dbReference>
<dbReference type="PRINTS" id="PR00449">
    <property type="entry name" value="RASTRNSFRMNG"/>
</dbReference>
<reference evidence="10 11" key="1">
    <citation type="journal article" date="2010" name="PLoS Biol.">
        <title>Multi-platform next-generation sequencing of the domestic turkey (Meleagris gallopavo): genome assembly and analysis.</title>
        <authorList>
            <person name="Dalloul R.A."/>
            <person name="Long J.A."/>
            <person name="Zimin A.V."/>
            <person name="Aslam L."/>
            <person name="Beal K."/>
            <person name="Blomberg L.A."/>
            <person name="Bouffard P."/>
            <person name="Burt D.W."/>
            <person name="Crasta O."/>
            <person name="Crooijmans R.P."/>
            <person name="Cooper K."/>
            <person name="Coulombe R.A."/>
            <person name="De S."/>
            <person name="Delany M.E."/>
            <person name="Dodgson J.B."/>
            <person name="Dong J.J."/>
            <person name="Evans C."/>
            <person name="Frederickson K.M."/>
            <person name="Flicek P."/>
            <person name="Florea L."/>
            <person name="Folkerts O."/>
            <person name="Groenen M.A."/>
            <person name="Harkins T.T."/>
            <person name="Herrero J."/>
            <person name="Hoffmann S."/>
            <person name="Megens H.J."/>
            <person name="Jiang A."/>
            <person name="de Jong P."/>
            <person name="Kaiser P."/>
            <person name="Kim H."/>
            <person name="Kim K.W."/>
            <person name="Kim S."/>
            <person name="Langenberger D."/>
            <person name="Lee M.K."/>
            <person name="Lee T."/>
            <person name="Mane S."/>
            <person name="Marcais G."/>
            <person name="Marz M."/>
            <person name="McElroy A.P."/>
            <person name="Modise T."/>
            <person name="Nefedov M."/>
            <person name="Notredame C."/>
            <person name="Paton I.R."/>
            <person name="Payne W.S."/>
            <person name="Pertea G."/>
            <person name="Prickett D."/>
            <person name="Puiu D."/>
            <person name="Qioa D."/>
            <person name="Raineri E."/>
            <person name="Ruffier M."/>
            <person name="Salzberg S.L."/>
            <person name="Schatz M.C."/>
            <person name="Scheuring C."/>
            <person name="Schmidt C.J."/>
            <person name="Schroeder S."/>
            <person name="Searle S.M."/>
            <person name="Smith E.J."/>
            <person name="Smith J."/>
            <person name="Sonstegard T.S."/>
            <person name="Stadler P.F."/>
            <person name="Tafer H."/>
            <person name="Tu Z.J."/>
            <person name="Van Tassell C.P."/>
            <person name="Vilella A.J."/>
            <person name="Williams K.P."/>
            <person name="Yorke J.A."/>
            <person name="Zhang L."/>
            <person name="Zhang H.B."/>
            <person name="Zhang X."/>
            <person name="Zhang Y."/>
            <person name="Reed K.M."/>
        </authorList>
    </citation>
    <scope>NUCLEOTIDE SEQUENCE [LARGE SCALE GENOMIC DNA]</scope>
</reference>
<dbReference type="HOGENOM" id="CLU_041217_21_2_1"/>
<name>G1NRE5_MELGA</name>
<evidence type="ECO:0000256" key="3">
    <source>
        <dbReference type="ARBA" id="ARBA00022475"/>
    </source>
</evidence>
<dbReference type="Proteomes" id="UP000001645">
    <property type="component" value="Chromosome 2"/>
</dbReference>
<keyword evidence="9" id="KW-0636">Prenylation</keyword>
<sequence>MKGMAAARRKLTVVGDDCSGKTCLLFALRHNQLPTFYEPTLFDTYATDIEEDGKEMKLFLFDVSGKDEASYRNLRSVFYEDTNIVLICFSVDRPDSQQNVLDFWVPEIKLFCPTVPIILVATKIELRDDEGIRKKLAAQGYEPINTIEGKALAARIGAYAYLECSAKTKEGVDTALEIISQCALNEKKRRKKHQRSCQILTCRLKT</sequence>
<evidence type="ECO:0000256" key="9">
    <source>
        <dbReference type="ARBA" id="ARBA00023289"/>
    </source>
</evidence>
<dbReference type="Ensembl" id="ENSMGAT00000017544.3">
    <property type="protein sequence ID" value="ENSMGAP00000016570.3"/>
    <property type="gene ID" value="ENSMGAG00000015625.3"/>
</dbReference>
<dbReference type="AlphaFoldDB" id="G1NRE5"/>
<keyword evidence="11" id="KW-1185">Reference proteome</keyword>
<dbReference type="Gene3D" id="3.40.50.300">
    <property type="entry name" value="P-loop containing nucleotide triphosphate hydrolases"/>
    <property type="match status" value="1"/>
</dbReference>